<keyword evidence="3" id="KW-0597">Phosphoprotein</keyword>
<evidence type="ECO:0000313" key="9">
    <source>
        <dbReference type="Proteomes" id="UP000806522"/>
    </source>
</evidence>
<evidence type="ECO:0000256" key="3">
    <source>
        <dbReference type="ARBA" id="ARBA00022553"/>
    </source>
</evidence>
<dbReference type="InterPro" id="IPR005467">
    <property type="entry name" value="His_kinase_dom"/>
</dbReference>
<dbReference type="GO" id="GO:0000155">
    <property type="term" value="F:phosphorelay sensor kinase activity"/>
    <property type="evidence" value="ECO:0007669"/>
    <property type="project" value="InterPro"/>
</dbReference>
<dbReference type="AlphaFoldDB" id="A0A9D5SAG5"/>
<evidence type="ECO:0000256" key="6">
    <source>
        <dbReference type="ARBA" id="ARBA00023012"/>
    </source>
</evidence>
<gene>
    <name evidence="8" type="ORF">E7101_08355</name>
</gene>
<dbReference type="InterPro" id="IPR003661">
    <property type="entry name" value="HisK_dim/P_dom"/>
</dbReference>
<sequence length="659" mass="76890">MLILIVIFTLVVIIGGTLNRITLYSIRKNTWRAKDMATIMQRTLNDNNYVVRLKLQNHLAYNLYGDFLPANGMTFEQSLEYIHPDDRHFYSEFIIRLVKGAESSECIFRWDSSLDKHEEQWRYIHDVGIVEYDYDDKKTPINFYCILDDQTDQILTEKEERELTDRYRKLFEQSIVGQAFYDKDGHLLTANQKLREILKFKTDDDAFYHSYTLFELPTFQNVMQKNLSDDLYFCTKTSIFERNVNCYTEIRIHPIYNETHELEFFTLYIRDISQERELYLQDKENEVSLQHSSQAIEQYETELKYLMENVDMHFFRTSFEKRQVTFYREMSVIEKQMGFDELISLFIDDPFAEGLRHPYEFFNEPKSTLTHMRPFFHNSNDLEWNFIDSIPYYDKNGKQTGTYGVVRNVTDLMNKQKLLKEETERANQSGIRKSTFLASMSHEIRTPLNAIVGFSDVLATMSTPEEREGIIQVISNNCELLQHLVNDILALSSLESGNIIVKPTKTDFAKCFNSVATSLAQRIKNPQIEFKVESPYPTYITCIDGGRTQQIITNFVTNAIKYTHQGHIKIGYEQQMRQDKEGIYIYCEDTGAGIPKEHQGKVFDRFVKLNDFVQGTGLGLSICKAIADNSGGEIGVTSEGKGYGSTFWVWIPCKQEKTA</sequence>
<keyword evidence="4" id="KW-0808">Transferase</keyword>
<evidence type="ECO:0000256" key="5">
    <source>
        <dbReference type="ARBA" id="ARBA00022777"/>
    </source>
</evidence>
<dbReference type="PRINTS" id="PR00344">
    <property type="entry name" value="BCTRLSENSOR"/>
</dbReference>
<dbReference type="PROSITE" id="PS50109">
    <property type="entry name" value="HIS_KIN"/>
    <property type="match status" value="1"/>
</dbReference>
<dbReference type="CDD" id="cd00082">
    <property type="entry name" value="HisKA"/>
    <property type="match status" value="1"/>
</dbReference>
<dbReference type="SUPFAM" id="SSF47384">
    <property type="entry name" value="Homodimeric domain of signal transducing histidine kinase"/>
    <property type="match status" value="1"/>
</dbReference>
<dbReference type="Proteomes" id="UP000806522">
    <property type="component" value="Unassembled WGS sequence"/>
</dbReference>
<dbReference type="InterPro" id="IPR050736">
    <property type="entry name" value="Sensor_HK_Regulatory"/>
</dbReference>
<dbReference type="SMART" id="SM00387">
    <property type="entry name" value="HATPase_c"/>
    <property type="match status" value="1"/>
</dbReference>
<dbReference type="EMBL" id="SUYC01000008">
    <property type="protein sequence ID" value="MBE6270947.1"/>
    <property type="molecule type" value="Genomic_DNA"/>
</dbReference>
<evidence type="ECO:0000259" key="7">
    <source>
        <dbReference type="PROSITE" id="PS50109"/>
    </source>
</evidence>
<keyword evidence="5 8" id="KW-0418">Kinase</keyword>
<evidence type="ECO:0000256" key="1">
    <source>
        <dbReference type="ARBA" id="ARBA00000085"/>
    </source>
</evidence>
<dbReference type="InterPro" id="IPR004358">
    <property type="entry name" value="Sig_transdc_His_kin-like_C"/>
</dbReference>
<dbReference type="Gene3D" id="1.10.287.130">
    <property type="match status" value="1"/>
</dbReference>
<dbReference type="PANTHER" id="PTHR43711">
    <property type="entry name" value="TWO-COMPONENT HISTIDINE KINASE"/>
    <property type="match status" value="1"/>
</dbReference>
<reference evidence="8" key="1">
    <citation type="submission" date="2019-04" db="EMBL/GenBank/DDBJ databases">
        <title>Evolution of Biomass-Degrading Anaerobic Consortia Revealed by Metagenomics.</title>
        <authorList>
            <person name="Peng X."/>
        </authorList>
    </citation>
    <scope>NUCLEOTIDE SEQUENCE</scope>
    <source>
        <strain evidence="8">SIG140</strain>
    </source>
</reference>
<dbReference type="InterPro" id="IPR036097">
    <property type="entry name" value="HisK_dim/P_sf"/>
</dbReference>
<dbReference type="SMART" id="SM00388">
    <property type="entry name" value="HisKA"/>
    <property type="match status" value="1"/>
</dbReference>
<feature type="domain" description="Histidine kinase" evidence="7">
    <location>
        <begin position="439"/>
        <end position="655"/>
    </location>
</feature>
<dbReference type="PANTHER" id="PTHR43711:SF31">
    <property type="entry name" value="HISTIDINE KINASE"/>
    <property type="match status" value="1"/>
</dbReference>
<accession>A0A9D5SAG5</accession>
<evidence type="ECO:0000313" key="8">
    <source>
        <dbReference type="EMBL" id="MBE6270947.1"/>
    </source>
</evidence>
<dbReference type="Pfam" id="PF02518">
    <property type="entry name" value="HATPase_c"/>
    <property type="match status" value="1"/>
</dbReference>
<protein>
    <recommendedName>
        <fullName evidence="2">histidine kinase</fullName>
        <ecNumber evidence="2">2.7.13.3</ecNumber>
    </recommendedName>
</protein>
<dbReference type="EC" id="2.7.13.3" evidence="2"/>
<dbReference type="Pfam" id="PF00512">
    <property type="entry name" value="HisKA"/>
    <property type="match status" value="1"/>
</dbReference>
<dbReference type="Gene3D" id="3.30.565.10">
    <property type="entry name" value="Histidine kinase-like ATPase, C-terminal domain"/>
    <property type="match status" value="1"/>
</dbReference>
<dbReference type="InterPro" id="IPR035965">
    <property type="entry name" value="PAS-like_dom_sf"/>
</dbReference>
<dbReference type="SUPFAM" id="SSF55874">
    <property type="entry name" value="ATPase domain of HSP90 chaperone/DNA topoisomerase II/histidine kinase"/>
    <property type="match status" value="1"/>
</dbReference>
<dbReference type="Gene3D" id="3.30.450.20">
    <property type="entry name" value="PAS domain"/>
    <property type="match status" value="2"/>
</dbReference>
<dbReference type="InterPro" id="IPR003594">
    <property type="entry name" value="HATPase_dom"/>
</dbReference>
<proteinExistence type="predicted"/>
<comment type="catalytic activity">
    <reaction evidence="1">
        <text>ATP + protein L-histidine = ADP + protein N-phospho-L-histidine.</text>
        <dbReference type="EC" id="2.7.13.3"/>
    </reaction>
</comment>
<name>A0A9D5SAG5_XYLRU</name>
<keyword evidence="6" id="KW-0902">Two-component regulatory system</keyword>
<dbReference type="SUPFAM" id="SSF55785">
    <property type="entry name" value="PYP-like sensor domain (PAS domain)"/>
    <property type="match status" value="1"/>
</dbReference>
<organism evidence="8 9">
    <name type="scientific">Xylanibacter ruminicola</name>
    <name type="common">Prevotella ruminicola</name>
    <dbReference type="NCBI Taxonomy" id="839"/>
    <lineage>
        <taxon>Bacteria</taxon>
        <taxon>Pseudomonadati</taxon>
        <taxon>Bacteroidota</taxon>
        <taxon>Bacteroidia</taxon>
        <taxon>Bacteroidales</taxon>
        <taxon>Prevotellaceae</taxon>
        <taxon>Xylanibacter</taxon>
    </lineage>
</organism>
<dbReference type="InterPro" id="IPR036890">
    <property type="entry name" value="HATPase_C_sf"/>
</dbReference>
<evidence type="ECO:0000256" key="2">
    <source>
        <dbReference type="ARBA" id="ARBA00012438"/>
    </source>
</evidence>
<evidence type="ECO:0000256" key="4">
    <source>
        <dbReference type="ARBA" id="ARBA00022679"/>
    </source>
</evidence>
<comment type="caution">
    <text evidence="8">The sequence shown here is derived from an EMBL/GenBank/DDBJ whole genome shotgun (WGS) entry which is preliminary data.</text>
</comment>